<organism evidence="4 5">
    <name type="scientific">Halalkalibacter hemicellulosilyticusJCM 9152</name>
    <dbReference type="NCBI Taxonomy" id="1236971"/>
    <lineage>
        <taxon>Bacteria</taxon>
        <taxon>Bacillati</taxon>
        <taxon>Bacillota</taxon>
        <taxon>Bacilli</taxon>
        <taxon>Bacillales</taxon>
        <taxon>Bacillaceae</taxon>
        <taxon>Halalkalibacter</taxon>
    </lineage>
</organism>
<evidence type="ECO:0000256" key="2">
    <source>
        <dbReference type="ARBA" id="ARBA00022962"/>
    </source>
</evidence>
<name>W4QC17_9BACI</name>
<comment type="caution">
    <text evidence="4">The sequence shown here is derived from an EMBL/GenBank/DDBJ whole genome shotgun (WGS) entry which is preliminary data.</text>
</comment>
<dbReference type="EMBL" id="BAUU01000005">
    <property type="protein sequence ID" value="GAE29487.1"/>
    <property type="molecule type" value="Genomic_DNA"/>
</dbReference>
<evidence type="ECO:0000313" key="4">
    <source>
        <dbReference type="EMBL" id="GAE29487.1"/>
    </source>
</evidence>
<accession>W4QC17</accession>
<sequence length="97" mass="10594">MFAEIKGLNEECGVFAIWGHKDAAQLTYYGLHSLQHRGQEGAGIVVSDGEQLTIHKGLGLVNDVFSPNDFKELSGHAAIGHVRYALREEEALPMCSL</sequence>
<dbReference type="InterPro" id="IPR017932">
    <property type="entry name" value="GATase_2_dom"/>
</dbReference>
<gene>
    <name evidence="4" type="ORF">JCM9152_848</name>
</gene>
<dbReference type="InterPro" id="IPR029055">
    <property type="entry name" value="Ntn_hydrolases_N"/>
</dbReference>
<protein>
    <submittedName>
        <fullName evidence="4">Amidophosphoribosyltransferase</fullName>
    </submittedName>
</protein>
<proteinExistence type="predicted"/>
<dbReference type="Proteomes" id="UP000018895">
    <property type="component" value="Unassembled WGS sequence"/>
</dbReference>
<evidence type="ECO:0000256" key="1">
    <source>
        <dbReference type="ARBA" id="ARBA00022679"/>
    </source>
</evidence>
<keyword evidence="5" id="KW-1185">Reference proteome</keyword>
<dbReference type="GO" id="GO:0016757">
    <property type="term" value="F:glycosyltransferase activity"/>
    <property type="evidence" value="ECO:0007669"/>
    <property type="project" value="UniProtKB-KW"/>
</dbReference>
<keyword evidence="1 4" id="KW-0808">Transferase</keyword>
<dbReference type="Gene3D" id="3.60.20.10">
    <property type="entry name" value="Glutamine Phosphoribosylpyrophosphate, subunit 1, domain 1"/>
    <property type="match status" value="1"/>
</dbReference>
<dbReference type="PROSITE" id="PS51278">
    <property type="entry name" value="GATASE_TYPE_2"/>
    <property type="match status" value="1"/>
</dbReference>
<keyword evidence="2" id="KW-0315">Glutamine amidotransferase</keyword>
<keyword evidence="4" id="KW-0328">Glycosyltransferase</keyword>
<reference evidence="4" key="1">
    <citation type="journal article" date="2014" name="Genome Announc.">
        <title>Draft Genome Sequences of Three Alkaliphilic Bacillus Strains, Bacillus wakoensis JCM 9140T, Bacillus akibai JCM 9157T, and Bacillus hemicellulosilyticus JCM 9152T.</title>
        <authorList>
            <person name="Yuki M."/>
            <person name="Oshima K."/>
            <person name="Suda W."/>
            <person name="Oshida Y."/>
            <person name="Kitamura K."/>
            <person name="Iida T."/>
            <person name="Hattori M."/>
            <person name="Ohkuma M."/>
        </authorList>
    </citation>
    <scope>NUCLEOTIDE SEQUENCE [LARGE SCALE GENOMIC DNA]</scope>
    <source>
        <strain evidence="4">JCM 9152</strain>
    </source>
</reference>
<evidence type="ECO:0000259" key="3">
    <source>
        <dbReference type="PROSITE" id="PS51278"/>
    </source>
</evidence>
<dbReference type="AlphaFoldDB" id="W4QC17"/>
<evidence type="ECO:0000313" key="5">
    <source>
        <dbReference type="Proteomes" id="UP000018895"/>
    </source>
</evidence>
<dbReference type="PANTHER" id="PTHR11907">
    <property type="entry name" value="AMIDOPHOSPHORIBOSYLTRANSFERASE"/>
    <property type="match status" value="1"/>
</dbReference>
<dbReference type="STRING" id="1236971.JCM9152_848"/>
<feature type="domain" description="Glutamine amidotransferase type-2" evidence="3">
    <location>
        <begin position="12"/>
        <end position="97"/>
    </location>
</feature>
<dbReference type="SUPFAM" id="SSF56235">
    <property type="entry name" value="N-terminal nucleophile aminohydrolases (Ntn hydrolases)"/>
    <property type="match status" value="1"/>
</dbReference>